<protein>
    <recommendedName>
        <fullName evidence="6">Porin family protein</fullName>
    </recommendedName>
</protein>
<dbReference type="OrthoDB" id="5760633at2"/>
<dbReference type="Gene3D" id="2.40.160.20">
    <property type="match status" value="1"/>
</dbReference>
<reference evidence="5" key="1">
    <citation type="submission" date="2016-10" db="EMBL/GenBank/DDBJ databases">
        <authorList>
            <person name="Varghese N."/>
            <person name="Submissions S."/>
        </authorList>
    </citation>
    <scope>NUCLEOTIDE SEQUENCE [LARGE SCALE GENOMIC DNA]</scope>
    <source>
        <strain evidence="5">Nm76</strain>
    </source>
</reference>
<dbReference type="InterPro" id="IPR011250">
    <property type="entry name" value="OMP/PagP_B-barrel"/>
</dbReference>
<evidence type="ECO:0000256" key="3">
    <source>
        <dbReference type="SAM" id="SignalP"/>
    </source>
</evidence>
<dbReference type="EMBL" id="FODO01000001">
    <property type="protein sequence ID" value="SEN74684.1"/>
    <property type="molecule type" value="Genomic_DNA"/>
</dbReference>
<keyword evidence="2" id="KW-0175">Coiled coil</keyword>
<comment type="subcellular location">
    <subcellularLocation>
        <location evidence="1">Cell outer membrane</location>
    </subcellularLocation>
</comment>
<evidence type="ECO:0000256" key="2">
    <source>
        <dbReference type="SAM" id="Coils"/>
    </source>
</evidence>
<evidence type="ECO:0000313" key="5">
    <source>
        <dbReference type="Proteomes" id="UP000198814"/>
    </source>
</evidence>
<dbReference type="Gene3D" id="1.20.5.340">
    <property type="match status" value="1"/>
</dbReference>
<dbReference type="STRING" id="42354.SAMN05216333_10169"/>
<keyword evidence="5" id="KW-1185">Reference proteome</keyword>
<dbReference type="SUPFAM" id="SSF56925">
    <property type="entry name" value="OMPA-like"/>
    <property type="match status" value="1"/>
</dbReference>
<dbReference type="GO" id="GO:0009279">
    <property type="term" value="C:cell outer membrane"/>
    <property type="evidence" value="ECO:0007669"/>
    <property type="project" value="UniProtKB-SubCell"/>
</dbReference>
<evidence type="ECO:0000256" key="1">
    <source>
        <dbReference type="ARBA" id="ARBA00004442"/>
    </source>
</evidence>
<feature type="chain" id="PRO_5011554061" description="Porin family protein" evidence="3">
    <location>
        <begin position="33"/>
        <end position="305"/>
    </location>
</feature>
<dbReference type="AlphaFoldDB" id="A0A1H8J1I3"/>
<sequence>MKYLSPNKKLTGNFLAGSLLAAVAMAAPQAVAGDAAAERIKQLEQSLQAIQVELQRIKSESAQAAQKVKSIEQTATQTEQKINSLEERKAALLDRVDPLTQRIGSDITEKTRMLHFRGGFTHQMNQRNGSSIQSIVAPVGAQDQAGKDGWYVGAGIDWGLTRDMWGFMPKTTVFAELMFEYKQFGNHVQGNALANAPTMLVGAPQNPINVTVSQFTLTASPKIKFFEGSKIRPWIIPAGLAIHVMSPTSEAITYLAPGIQFGAGVDYNIWKDFFIGIDGRYQLVNKTDGVNLSGMTAGGYVGIGF</sequence>
<proteinExistence type="predicted"/>
<keyword evidence="3" id="KW-0732">Signal</keyword>
<gene>
    <name evidence="4" type="ORF">SAMN05216333_10169</name>
</gene>
<evidence type="ECO:0008006" key="6">
    <source>
        <dbReference type="Google" id="ProtNLM"/>
    </source>
</evidence>
<organism evidence="4 5">
    <name type="scientific">Nitrosomonas oligotropha</name>
    <dbReference type="NCBI Taxonomy" id="42354"/>
    <lineage>
        <taxon>Bacteria</taxon>
        <taxon>Pseudomonadati</taxon>
        <taxon>Pseudomonadota</taxon>
        <taxon>Betaproteobacteria</taxon>
        <taxon>Nitrosomonadales</taxon>
        <taxon>Nitrosomonadaceae</taxon>
        <taxon>Nitrosomonas</taxon>
    </lineage>
</organism>
<dbReference type="RefSeq" id="WP_090315290.1">
    <property type="nucleotide sequence ID" value="NZ_FNOE01000001.1"/>
</dbReference>
<dbReference type="Proteomes" id="UP000198814">
    <property type="component" value="Unassembled WGS sequence"/>
</dbReference>
<accession>A0A1H8J1I3</accession>
<feature type="signal peptide" evidence="3">
    <location>
        <begin position="1"/>
        <end position="32"/>
    </location>
</feature>
<dbReference type="SUPFAM" id="SSF57997">
    <property type="entry name" value="Tropomyosin"/>
    <property type="match status" value="1"/>
</dbReference>
<name>A0A1H8J1I3_9PROT</name>
<feature type="coiled-coil region" evidence="2">
    <location>
        <begin position="33"/>
        <end position="102"/>
    </location>
</feature>
<evidence type="ECO:0000313" key="4">
    <source>
        <dbReference type="EMBL" id="SEN74684.1"/>
    </source>
</evidence>